<dbReference type="Proteomes" id="UP000017842">
    <property type="component" value="Unassembled WGS sequence"/>
</dbReference>
<gene>
    <name evidence="2" type="ORF">MGMO_52c00070</name>
</gene>
<keyword evidence="1" id="KW-0472">Membrane</keyword>
<protein>
    <recommendedName>
        <fullName evidence="4">PAS domain-containing protein</fullName>
    </recommendedName>
</protein>
<keyword evidence="1" id="KW-1133">Transmembrane helix</keyword>
<reference evidence="2 3" key="1">
    <citation type="journal article" date="2013" name="Genome Announc.">
        <title>Draft Genome Sequence of the Methanotrophic Gammaproteobacterium Methyloglobulus morosus DSM 22980 Strain KoM1.</title>
        <authorList>
            <person name="Poehlein A."/>
            <person name="Deutzmann J.S."/>
            <person name="Daniel R."/>
            <person name="Simeonova D.D."/>
        </authorList>
    </citation>
    <scope>NUCLEOTIDE SEQUENCE [LARGE SCALE GENOMIC DNA]</scope>
    <source>
        <strain evidence="2 3">KoM1</strain>
    </source>
</reference>
<name>V5C7F1_9GAMM</name>
<evidence type="ECO:0000313" key="2">
    <source>
        <dbReference type="EMBL" id="ESS72653.1"/>
    </source>
</evidence>
<evidence type="ECO:0000313" key="3">
    <source>
        <dbReference type="Proteomes" id="UP000017842"/>
    </source>
</evidence>
<evidence type="ECO:0008006" key="4">
    <source>
        <dbReference type="Google" id="ProtNLM"/>
    </source>
</evidence>
<proteinExistence type="predicted"/>
<keyword evidence="3" id="KW-1185">Reference proteome</keyword>
<dbReference type="STRING" id="1116472.MGMO_52c00070"/>
<feature type="transmembrane region" description="Helical" evidence="1">
    <location>
        <begin position="20"/>
        <end position="41"/>
    </location>
</feature>
<organism evidence="2 3">
    <name type="scientific">Methyloglobulus morosus KoM1</name>
    <dbReference type="NCBI Taxonomy" id="1116472"/>
    <lineage>
        <taxon>Bacteria</taxon>
        <taxon>Pseudomonadati</taxon>
        <taxon>Pseudomonadota</taxon>
        <taxon>Gammaproteobacteria</taxon>
        <taxon>Methylococcales</taxon>
        <taxon>Methylococcaceae</taxon>
        <taxon>Methyloglobulus</taxon>
    </lineage>
</organism>
<accession>V5C7F1</accession>
<dbReference type="AlphaFoldDB" id="V5C7F1"/>
<dbReference type="EMBL" id="AYLO01000050">
    <property type="protein sequence ID" value="ESS72653.1"/>
    <property type="molecule type" value="Genomic_DNA"/>
</dbReference>
<comment type="caution">
    <text evidence="2">The sequence shown here is derived from an EMBL/GenBank/DDBJ whole genome shotgun (WGS) entry which is preliminary data.</text>
</comment>
<keyword evidence="1" id="KW-0812">Transmembrane</keyword>
<sequence length="98" mass="11042">MDILKNTVGILKFAPLLGEIGFKFFGLPVFKMACFVSALIYRTPVLRRPSAIVSERVNTAFDRLAKGMFIFDEHGQIVLANRIFTEKIGRPMSSNPHK</sequence>
<evidence type="ECO:0000256" key="1">
    <source>
        <dbReference type="SAM" id="Phobius"/>
    </source>
</evidence>